<gene>
    <name evidence="2" type="ORF">So717_17830</name>
</gene>
<dbReference type="GO" id="GO:0016788">
    <property type="term" value="F:hydrolase activity, acting on ester bonds"/>
    <property type="evidence" value="ECO:0007669"/>
    <property type="project" value="UniProtKB-ARBA"/>
</dbReference>
<dbReference type="SUPFAM" id="SSF52266">
    <property type="entry name" value="SGNH hydrolase"/>
    <property type="match status" value="1"/>
</dbReference>
<dbReference type="InterPro" id="IPR013830">
    <property type="entry name" value="SGNH_hydro"/>
</dbReference>
<dbReference type="OrthoDB" id="164654at2"/>
<dbReference type="Proteomes" id="UP000436522">
    <property type="component" value="Unassembled WGS sequence"/>
</dbReference>
<accession>A0A640VRG5</accession>
<dbReference type="InterPro" id="IPR036514">
    <property type="entry name" value="SGNH_hydro_sf"/>
</dbReference>
<proteinExistence type="predicted"/>
<evidence type="ECO:0000313" key="2">
    <source>
        <dbReference type="EMBL" id="GFE50030.1"/>
    </source>
</evidence>
<dbReference type="AlphaFoldDB" id="A0A640VRG5"/>
<dbReference type="InterPro" id="IPR051532">
    <property type="entry name" value="Ester_Hydrolysis_Enzymes"/>
</dbReference>
<keyword evidence="2" id="KW-0378">Hydrolase</keyword>
<reference evidence="2 3" key="1">
    <citation type="submission" date="2019-12" db="EMBL/GenBank/DDBJ databases">
        <title>Roseobacter cerasinus sp. nov., isolated from seawater around aquaculture.</title>
        <authorList>
            <person name="Muramatsu S."/>
            <person name="Takabe Y."/>
            <person name="Mori K."/>
            <person name="Takaichi S."/>
            <person name="Hanada S."/>
        </authorList>
    </citation>
    <scope>NUCLEOTIDE SEQUENCE [LARGE SCALE GENOMIC DNA]</scope>
    <source>
        <strain evidence="2 3">AI77</strain>
    </source>
</reference>
<sequence>MQARTILCFGDSNTHGTCAMRTADDRRRHPREHRWPNVMAAALGPGWEVIAEGHPGRTAVFDDPIEGPHKNGQAALPALLESHRPLDLAIVLLGTNDLKARFNQSAHDIALGLRRLVLDILRCDSGPGGAAPRVLLVAPVCAQERGVLAETFAGAATKSAALPALLAAVATREAVHFADMNTVAEVDPVDGIHLSADAHAAMGAAMAQAVRDIFEE</sequence>
<keyword evidence="3" id="KW-1185">Reference proteome</keyword>
<organism evidence="2 3">
    <name type="scientific">Roseobacter cerasinus</name>
    <dbReference type="NCBI Taxonomy" id="2602289"/>
    <lineage>
        <taxon>Bacteria</taxon>
        <taxon>Pseudomonadati</taxon>
        <taxon>Pseudomonadota</taxon>
        <taxon>Alphaproteobacteria</taxon>
        <taxon>Rhodobacterales</taxon>
        <taxon>Roseobacteraceae</taxon>
        <taxon>Roseobacter</taxon>
    </lineage>
</organism>
<evidence type="ECO:0000313" key="3">
    <source>
        <dbReference type="Proteomes" id="UP000436522"/>
    </source>
</evidence>
<feature type="domain" description="SGNH hydrolase-type esterase" evidence="1">
    <location>
        <begin position="8"/>
        <end position="201"/>
    </location>
</feature>
<evidence type="ECO:0000259" key="1">
    <source>
        <dbReference type="Pfam" id="PF13472"/>
    </source>
</evidence>
<protein>
    <submittedName>
        <fullName evidence="2">Hydrolase</fullName>
    </submittedName>
</protein>
<name>A0A640VRG5_9RHOB</name>
<dbReference type="Gene3D" id="3.40.50.1110">
    <property type="entry name" value="SGNH hydrolase"/>
    <property type="match status" value="1"/>
</dbReference>
<comment type="caution">
    <text evidence="2">The sequence shown here is derived from an EMBL/GenBank/DDBJ whole genome shotgun (WGS) entry which is preliminary data.</text>
</comment>
<dbReference type="Pfam" id="PF13472">
    <property type="entry name" value="Lipase_GDSL_2"/>
    <property type="match status" value="1"/>
</dbReference>
<dbReference type="PANTHER" id="PTHR30383">
    <property type="entry name" value="THIOESTERASE 1/PROTEASE 1/LYSOPHOSPHOLIPASE L1"/>
    <property type="match status" value="1"/>
</dbReference>
<dbReference type="PANTHER" id="PTHR30383:SF29">
    <property type="entry name" value="SGNH HYDROLASE-TYPE ESTERASE DOMAIN-CONTAINING PROTEIN"/>
    <property type="match status" value="1"/>
</dbReference>
<dbReference type="EMBL" id="BLIV01000003">
    <property type="protein sequence ID" value="GFE50030.1"/>
    <property type="molecule type" value="Genomic_DNA"/>
</dbReference>